<feature type="transmembrane region" description="Helical" evidence="5">
    <location>
        <begin position="242"/>
        <end position="263"/>
    </location>
</feature>
<evidence type="ECO:0000256" key="1">
    <source>
        <dbReference type="ARBA" id="ARBA00004127"/>
    </source>
</evidence>
<feature type="transmembrane region" description="Helical" evidence="5">
    <location>
        <begin position="160"/>
        <end position="184"/>
    </location>
</feature>
<feature type="transmembrane region" description="Helical" evidence="5">
    <location>
        <begin position="129"/>
        <end position="148"/>
    </location>
</feature>
<feature type="transmembrane region" description="Helical" evidence="5">
    <location>
        <begin position="75"/>
        <end position="94"/>
    </location>
</feature>
<dbReference type="EMBL" id="CP054140">
    <property type="protein sequence ID" value="QQG66554.1"/>
    <property type="molecule type" value="Genomic_DNA"/>
</dbReference>
<sequence>MTNDLMLLMPLIVVGVGAITLMIASTYNKLSHEVAAFVTAGLFALAFLVQVTSCIAGDTILFSDIFSGILVASKFSKAAGLIILACGFFTALSSQSYFKQNDFCSTEYYCLIAYAAAGMLLLTMAQELITIFIALEIMSLAIYILVGYDRDNVISAEAVLKYLILGAFAGTFLAMGSALIYGAVGSTKFVKIGEYIASVGLTQSPLMIGGAFFIFVALLFKAAAFPFHAWVIDVYDGASVPVTGYMATGLKTAIFAVFANFLVTDGALQQKWITFLFYIAVLTMFAGNLIAIGQQSLKRMLAASGIVHSGYLLIALVAVGSTEFTGSVIAYYLAAYAAGTLGIFCALSYLGGANETRKTFDDFKGLAQSRPYSAAAITVFLLSMAGIPPTAGFMGKFYIITSAINAGQVTLAVLGILSSIISIWYYLRLIVNMYFYNAEEQFNEPVLSSFAPACTLALVVCVFAISLYPIMI</sequence>
<keyword evidence="5" id="KW-1003">Cell membrane</keyword>
<dbReference type="Proteomes" id="UP000596092">
    <property type="component" value="Chromosome"/>
</dbReference>
<keyword evidence="3 5" id="KW-1133">Transmembrane helix</keyword>
<feature type="transmembrane region" description="Helical" evidence="5">
    <location>
        <begin position="275"/>
        <end position="294"/>
    </location>
</feature>
<dbReference type="GO" id="GO:0048038">
    <property type="term" value="F:quinone binding"/>
    <property type="evidence" value="ECO:0007669"/>
    <property type="project" value="UniProtKB-KW"/>
</dbReference>
<organism evidence="8 9">
    <name type="scientific">Desulfobulbus oligotrophicus</name>
    <dbReference type="NCBI Taxonomy" id="1909699"/>
    <lineage>
        <taxon>Bacteria</taxon>
        <taxon>Pseudomonadati</taxon>
        <taxon>Thermodesulfobacteriota</taxon>
        <taxon>Desulfobulbia</taxon>
        <taxon>Desulfobulbales</taxon>
        <taxon>Desulfobulbaceae</taxon>
        <taxon>Desulfobulbus</taxon>
    </lineage>
</organism>
<evidence type="ECO:0000313" key="9">
    <source>
        <dbReference type="Proteomes" id="UP000596092"/>
    </source>
</evidence>
<evidence type="ECO:0000256" key="3">
    <source>
        <dbReference type="ARBA" id="ARBA00022989"/>
    </source>
</evidence>
<feature type="domain" description="NADH:quinone oxidoreductase/Mrp antiporter transmembrane" evidence="7">
    <location>
        <begin position="125"/>
        <end position="422"/>
    </location>
</feature>
<dbReference type="InterPro" id="IPR010096">
    <property type="entry name" value="NADH-Q_OxRdtase_suN/2"/>
</dbReference>
<name>A0A7T5VER8_9BACT</name>
<accession>A0A7T5VER8</accession>
<evidence type="ECO:0000256" key="6">
    <source>
        <dbReference type="RuleBase" id="RU000320"/>
    </source>
</evidence>
<dbReference type="InterPro" id="IPR001750">
    <property type="entry name" value="ND/Mrp_TM"/>
</dbReference>
<feature type="transmembrane region" description="Helical" evidence="5">
    <location>
        <begin position="331"/>
        <end position="352"/>
    </location>
</feature>
<keyword evidence="5" id="KW-0813">Transport</keyword>
<dbReference type="GO" id="GO:0005886">
    <property type="term" value="C:plasma membrane"/>
    <property type="evidence" value="ECO:0007669"/>
    <property type="project" value="UniProtKB-SubCell"/>
</dbReference>
<feature type="transmembrane region" description="Helical" evidence="5">
    <location>
        <begin position="447"/>
        <end position="470"/>
    </location>
</feature>
<dbReference type="HAMAP" id="MF_00445">
    <property type="entry name" value="NDH1_NuoN_1"/>
    <property type="match status" value="1"/>
</dbReference>
<comment type="catalytic activity">
    <reaction evidence="5">
        <text>a quinone + NADH + 5 H(+)(in) = a quinol + NAD(+) + 4 H(+)(out)</text>
        <dbReference type="Rhea" id="RHEA:57888"/>
        <dbReference type="ChEBI" id="CHEBI:15378"/>
        <dbReference type="ChEBI" id="CHEBI:24646"/>
        <dbReference type="ChEBI" id="CHEBI:57540"/>
        <dbReference type="ChEBI" id="CHEBI:57945"/>
        <dbReference type="ChEBI" id="CHEBI:132124"/>
    </reaction>
</comment>
<comment type="subunit">
    <text evidence="5">NDH-1 is composed of 14 different subunits. Subunits NuoA, H, J, K, L, M, N constitute the membrane sector of the complex.</text>
</comment>
<comment type="subcellular location">
    <subcellularLocation>
        <location evidence="5">Cell membrane</location>
        <topology evidence="5">Multi-pass membrane protein</topology>
    </subcellularLocation>
    <subcellularLocation>
        <location evidence="1">Endomembrane system</location>
        <topology evidence="1">Multi-pass membrane protein</topology>
    </subcellularLocation>
    <subcellularLocation>
        <location evidence="6">Membrane</location>
        <topology evidence="6">Multi-pass membrane protein</topology>
    </subcellularLocation>
</comment>
<feature type="transmembrane region" description="Helical" evidence="5">
    <location>
        <begin position="372"/>
        <end position="394"/>
    </location>
</feature>
<comment type="function">
    <text evidence="5">NDH-1 shuttles electrons from NADH, via FMN and iron-sulfur (Fe-S) centers, to quinones in the respiratory chain. The immediate electron acceptor for the enzyme in this species is believed to be ubiquinone. Couples the redox reaction to proton translocation (for every two electrons transferred, four hydrogen ions are translocated across the cytoplasmic membrane), and thus conserves the redox energy in a proton gradient.</text>
</comment>
<keyword evidence="5" id="KW-0830">Ubiquinone</keyword>
<dbReference type="PANTHER" id="PTHR22773">
    <property type="entry name" value="NADH DEHYDROGENASE"/>
    <property type="match status" value="1"/>
</dbReference>
<protein>
    <recommendedName>
        <fullName evidence="5">NADH-quinone oxidoreductase subunit N</fullName>
        <ecNumber evidence="5">7.1.1.-</ecNumber>
    </recommendedName>
    <alternativeName>
        <fullName evidence="5">NADH dehydrogenase I subunit N</fullName>
    </alternativeName>
    <alternativeName>
        <fullName evidence="5">NDH-1 subunit N</fullName>
    </alternativeName>
</protein>
<feature type="transmembrane region" description="Helical" evidence="5">
    <location>
        <begin position="34"/>
        <end position="63"/>
    </location>
</feature>
<keyword evidence="5" id="KW-1278">Translocase</keyword>
<evidence type="ECO:0000256" key="5">
    <source>
        <dbReference type="HAMAP-Rule" id="MF_00445"/>
    </source>
</evidence>
<dbReference type="Pfam" id="PF00361">
    <property type="entry name" value="Proton_antipo_M"/>
    <property type="match status" value="1"/>
</dbReference>
<dbReference type="KEGG" id="dog:HP555_12085"/>
<evidence type="ECO:0000259" key="7">
    <source>
        <dbReference type="Pfam" id="PF00361"/>
    </source>
</evidence>
<feature type="transmembrane region" description="Helical" evidence="5">
    <location>
        <begin position="7"/>
        <end position="28"/>
    </location>
</feature>
<evidence type="ECO:0000313" key="8">
    <source>
        <dbReference type="EMBL" id="QQG66554.1"/>
    </source>
</evidence>
<dbReference type="AlphaFoldDB" id="A0A7T5VER8"/>
<dbReference type="GO" id="GO:0050136">
    <property type="term" value="F:NADH dehydrogenase (quinone) (non-electrogenic) activity"/>
    <property type="evidence" value="ECO:0007669"/>
    <property type="project" value="UniProtKB-UniRule"/>
</dbReference>
<dbReference type="GO" id="GO:0012505">
    <property type="term" value="C:endomembrane system"/>
    <property type="evidence" value="ECO:0007669"/>
    <property type="project" value="UniProtKB-SubCell"/>
</dbReference>
<feature type="transmembrane region" description="Helical" evidence="5">
    <location>
        <begin position="205"/>
        <end position="230"/>
    </location>
</feature>
<dbReference type="GO" id="GO:0008137">
    <property type="term" value="F:NADH dehydrogenase (ubiquinone) activity"/>
    <property type="evidence" value="ECO:0007669"/>
    <property type="project" value="InterPro"/>
</dbReference>
<reference evidence="8 9" key="1">
    <citation type="submission" date="2020-05" db="EMBL/GenBank/DDBJ databases">
        <title>Complete genome of Desulfobulbus oligotrophicus.</title>
        <authorList>
            <person name="Podar M."/>
        </authorList>
    </citation>
    <scope>NUCLEOTIDE SEQUENCE [LARGE SCALE GENOMIC DNA]</scope>
    <source>
        <strain evidence="8 9">Prop6</strain>
    </source>
</reference>
<evidence type="ECO:0000256" key="4">
    <source>
        <dbReference type="ARBA" id="ARBA00023136"/>
    </source>
</evidence>
<keyword evidence="4 5" id="KW-0472">Membrane</keyword>
<dbReference type="NCBIfam" id="TIGR01770">
    <property type="entry name" value="NDH_I_N"/>
    <property type="match status" value="1"/>
</dbReference>
<dbReference type="RefSeq" id="WP_199262834.1">
    <property type="nucleotide sequence ID" value="NZ_CP054140.1"/>
</dbReference>
<dbReference type="EC" id="7.1.1.-" evidence="5"/>
<keyword evidence="5" id="KW-0520">NAD</keyword>
<feature type="transmembrane region" description="Helical" evidence="5">
    <location>
        <begin position="406"/>
        <end position="427"/>
    </location>
</feature>
<proteinExistence type="inferred from homology"/>
<evidence type="ECO:0000256" key="2">
    <source>
        <dbReference type="ARBA" id="ARBA00022692"/>
    </source>
</evidence>
<feature type="transmembrane region" description="Helical" evidence="5">
    <location>
        <begin position="106"/>
        <end position="122"/>
    </location>
</feature>
<keyword evidence="2 5" id="KW-0812">Transmembrane</keyword>
<dbReference type="GO" id="GO:0042773">
    <property type="term" value="P:ATP synthesis coupled electron transport"/>
    <property type="evidence" value="ECO:0007669"/>
    <property type="project" value="InterPro"/>
</dbReference>
<keyword evidence="9" id="KW-1185">Reference proteome</keyword>
<feature type="transmembrane region" description="Helical" evidence="5">
    <location>
        <begin position="300"/>
        <end position="319"/>
    </location>
</feature>
<gene>
    <name evidence="5" type="primary">nuoN</name>
    <name evidence="8" type="ORF">HP555_12085</name>
</gene>
<comment type="similarity">
    <text evidence="5">Belongs to the complex I subunit 2 family.</text>
</comment>
<keyword evidence="5" id="KW-0874">Quinone</keyword>